<name>A0A6H1UC14_9GAMM</name>
<reference evidence="3 4" key="1">
    <citation type="submission" date="2020-04" db="EMBL/GenBank/DDBJ databases">
        <title>Ferrimonas sp. S7 isolated from sea water.</title>
        <authorList>
            <person name="Bae S.S."/>
            <person name="Baek K."/>
        </authorList>
    </citation>
    <scope>NUCLEOTIDE SEQUENCE [LARGE SCALE GENOMIC DNA]</scope>
    <source>
        <strain evidence="3 4">S7</strain>
    </source>
</reference>
<dbReference type="RefSeq" id="WP_168659449.1">
    <property type="nucleotide sequence ID" value="NZ_CP051180.1"/>
</dbReference>
<dbReference type="PROSITE" id="PS50887">
    <property type="entry name" value="GGDEF"/>
    <property type="match status" value="1"/>
</dbReference>
<dbReference type="InterPro" id="IPR050706">
    <property type="entry name" value="Cyclic-di-GMP_PDE-like"/>
</dbReference>
<organism evidence="3 4">
    <name type="scientific">Ferrimonas lipolytica</name>
    <dbReference type="NCBI Taxonomy" id="2724191"/>
    <lineage>
        <taxon>Bacteria</taxon>
        <taxon>Pseudomonadati</taxon>
        <taxon>Pseudomonadota</taxon>
        <taxon>Gammaproteobacteria</taxon>
        <taxon>Alteromonadales</taxon>
        <taxon>Ferrimonadaceae</taxon>
        <taxon>Ferrimonas</taxon>
    </lineage>
</organism>
<protein>
    <submittedName>
        <fullName evidence="3">EAL domain-containing protein</fullName>
    </submittedName>
</protein>
<dbReference type="Pfam" id="PF00563">
    <property type="entry name" value="EAL"/>
    <property type="match status" value="1"/>
</dbReference>
<dbReference type="InterPro" id="IPR000160">
    <property type="entry name" value="GGDEF_dom"/>
</dbReference>
<dbReference type="SUPFAM" id="SSF55073">
    <property type="entry name" value="Nucleotide cyclase"/>
    <property type="match status" value="1"/>
</dbReference>
<dbReference type="AlphaFoldDB" id="A0A6H1UC14"/>
<dbReference type="SMART" id="SM00052">
    <property type="entry name" value="EAL"/>
    <property type="match status" value="1"/>
</dbReference>
<dbReference type="InterPro" id="IPR035919">
    <property type="entry name" value="EAL_sf"/>
</dbReference>
<dbReference type="GO" id="GO:0071111">
    <property type="term" value="F:cyclic-guanylate-specific phosphodiesterase activity"/>
    <property type="evidence" value="ECO:0007669"/>
    <property type="project" value="InterPro"/>
</dbReference>
<dbReference type="PANTHER" id="PTHR33121">
    <property type="entry name" value="CYCLIC DI-GMP PHOSPHODIESTERASE PDEF"/>
    <property type="match status" value="1"/>
</dbReference>
<dbReference type="NCBIfam" id="TIGR00254">
    <property type="entry name" value="GGDEF"/>
    <property type="match status" value="1"/>
</dbReference>
<dbReference type="KEGG" id="fes:HER31_04340"/>
<evidence type="ECO:0000313" key="4">
    <source>
        <dbReference type="Proteomes" id="UP000501602"/>
    </source>
</evidence>
<dbReference type="InterPro" id="IPR029787">
    <property type="entry name" value="Nucleotide_cyclase"/>
</dbReference>
<evidence type="ECO:0000313" key="3">
    <source>
        <dbReference type="EMBL" id="QIZ76189.1"/>
    </source>
</evidence>
<dbReference type="Gene3D" id="3.20.20.450">
    <property type="entry name" value="EAL domain"/>
    <property type="match status" value="1"/>
</dbReference>
<dbReference type="SMART" id="SM00267">
    <property type="entry name" value="GGDEF"/>
    <property type="match status" value="1"/>
</dbReference>
<sequence length="493" mass="55915">MSKKLMLFQNFDDGDVAQSKVWLWKHRRGDIVPLLMDRTTLDDGSQVLSFKLLQHRALDPATGLPNGWAITLRADMFFKEKNNNNNLGYIIAKIDNYSTINFRYGFEVGNQYLVAITKLLQQALGEQWLIVRYSAAKFGLLHIGAAQDDPALFHHYIERCCQQLCEIVAMPVEIGNGIFVKKSFSIGANSCAAGYRDFNELDVATETAFINSKQYSRSYYTFAQASGIGGLLRQKILIDELPIAVEHDQINLVYQPLYRVNDQQIIGFESLSRWHHPTLGNVSPVEFIKICEDTGFNIEFDLYVLGKVCRQVVMWRQQFTQVPPIAVNFSVRTCESNGLANAVAQVLQQTRCPRHAINIEITETAEVIHQDDFFRNIDELKALGIELAVDDFGTGYSSLGLLQALASRVNKIKIDRDLIRNIETVPLNKVLFKLALEMAQTLNISALAEGIENETQLQLLKQYHCEYAQGYFLHKPVDSQQIERLLENSCAKH</sequence>
<dbReference type="EMBL" id="CP051180">
    <property type="protein sequence ID" value="QIZ76189.1"/>
    <property type="molecule type" value="Genomic_DNA"/>
</dbReference>
<dbReference type="SUPFAM" id="SSF141868">
    <property type="entry name" value="EAL domain-like"/>
    <property type="match status" value="1"/>
</dbReference>
<evidence type="ECO:0000259" key="1">
    <source>
        <dbReference type="PROSITE" id="PS50883"/>
    </source>
</evidence>
<dbReference type="PROSITE" id="PS50883">
    <property type="entry name" value="EAL"/>
    <property type="match status" value="1"/>
</dbReference>
<keyword evidence="4" id="KW-1185">Reference proteome</keyword>
<gene>
    <name evidence="3" type="ORF">HER31_04340</name>
</gene>
<feature type="domain" description="GGDEF" evidence="2">
    <location>
        <begin position="85"/>
        <end position="225"/>
    </location>
</feature>
<accession>A0A6H1UC14</accession>
<dbReference type="InterPro" id="IPR043128">
    <property type="entry name" value="Rev_trsase/Diguanyl_cyclase"/>
</dbReference>
<dbReference type="PANTHER" id="PTHR33121:SF70">
    <property type="entry name" value="SIGNALING PROTEIN YKOW"/>
    <property type="match status" value="1"/>
</dbReference>
<dbReference type="Gene3D" id="3.30.70.270">
    <property type="match status" value="1"/>
</dbReference>
<dbReference type="Pfam" id="PF00990">
    <property type="entry name" value="GGDEF"/>
    <property type="match status" value="1"/>
</dbReference>
<feature type="domain" description="EAL" evidence="1">
    <location>
        <begin position="234"/>
        <end position="490"/>
    </location>
</feature>
<proteinExistence type="predicted"/>
<evidence type="ECO:0000259" key="2">
    <source>
        <dbReference type="PROSITE" id="PS50887"/>
    </source>
</evidence>
<dbReference type="InterPro" id="IPR001633">
    <property type="entry name" value="EAL_dom"/>
</dbReference>
<dbReference type="Proteomes" id="UP000501602">
    <property type="component" value="Chromosome"/>
</dbReference>
<dbReference type="CDD" id="cd01948">
    <property type="entry name" value="EAL"/>
    <property type="match status" value="1"/>
</dbReference>